<dbReference type="GO" id="GO:0005525">
    <property type="term" value="F:GTP binding"/>
    <property type="evidence" value="ECO:0007669"/>
    <property type="project" value="UniProtKB-KW"/>
</dbReference>
<evidence type="ECO:0000256" key="6">
    <source>
        <dbReference type="SAM" id="Phobius"/>
    </source>
</evidence>
<dbReference type="Gene3D" id="3.40.50.300">
    <property type="entry name" value="P-loop containing nucleotide triphosphate hydrolases"/>
    <property type="match status" value="1"/>
</dbReference>
<dbReference type="RefSeq" id="WP_275036924.1">
    <property type="nucleotide sequence ID" value="NZ_CP118718.1"/>
</dbReference>
<dbReference type="InterPro" id="IPR045063">
    <property type="entry name" value="Dynamin_N"/>
</dbReference>
<dbReference type="InterPro" id="IPR027094">
    <property type="entry name" value="Mitofusin_fam"/>
</dbReference>
<sequence length="667" mass="76200">MTKQLQEQAPVSRGIELYESLLKKVELLKEDQTDAVIKKQLAYFASAIQSFQEKIKNVYNEQSNKTGRLSKVLEEYQAKYTSLIKSLDDSFMLFVIGTGNYGKSTLINSLLEQQLAEVDVLPKTWKIDVFRKDLAADTVVIKYKNNAECFATINEAREIIQKEEEKRKDSEIEVGKKLQVQKKNISTPKAFQELRLKLEREEIYESDIVEMHWPAERSPILQDFYIVDTPGLTQKVMGDVRHNVQDYYHKADGVLWMLDATSIAASNAKKLVENLEESLLQVGSKHPKNIIGVLNRIDLVYNSQGIEGVNQVLADAKRIYKGYFRIIVPFSAKSAFESVVNKDEILKEQSGLNTLYKEIHSAFFQNAKAIQYDKKTQSSVAYNYEVSVRIKQYIKELEADMNKLLESEKVIDKQIQKDVQTLQAYTDNKLKNYRNSVEQNIALKIDQFLGLKEEERQKKFVNNEIFWMGNVENISKDIQKEAHRVLTNTFTHFIRKIYFTEYPHLQEQSNLAIQKRINVNVNVGRDQGEESFVTYGSGIAAGLLASMFLGPLGLLVGGLVGWFAKQGVKDKVGRQLHIELDKLITNLLNEIKNGTESMAEAIQEELAEYALSSFAQVYSFDSLIQDDDLDEFGATIHRIIEEGEQVLDILSKPAPDYSLSLKEVLFS</sequence>
<evidence type="ECO:0000259" key="7">
    <source>
        <dbReference type="Pfam" id="PF00350"/>
    </source>
</evidence>
<comment type="subcellular location">
    <subcellularLocation>
        <location evidence="1">Membrane</location>
    </subcellularLocation>
</comment>
<evidence type="ECO:0000313" key="9">
    <source>
        <dbReference type="Proteomes" id="UP001220217"/>
    </source>
</evidence>
<dbReference type="AlphaFoldDB" id="A0ABD7WZ32"/>
<keyword evidence="6" id="KW-0812">Transmembrane</keyword>
<keyword evidence="2" id="KW-0547">Nucleotide-binding</keyword>
<dbReference type="GO" id="GO:0016787">
    <property type="term" value="F:hydrolase activity"/>
    <property type="evidence" value="ECO:0007669"/>
    <property type="project" value="UniProtKB-KW"/>
</dbReference>
<keyword evidence="6" id="KW-1133">Transmembrane helix</keyword>
<protein>
    <submittedName>
        <fullName evidence="8">Dynamin family protein</fullName>
    </submittedName>
</protein>
<dbReference type="Pfam" id="PF00350">
    <property type="entry name" value="Dynamin_N"/>
    <property type="match status" value="1"/>
</dbReference>
<dbReference type="PANTHER" id="PTHR10465">
    <property type="entry name" value="TRANSMEMBRANE GTPASE FZO1"/>
    <property type="match status" value="1"/>
</dbReference>
<evidence type="ECO:0000256" key="3">
    <source>
        <dbReference type="ARBA" id="ARBA00022801"/>
    </source>
</evidence>
<evidence type="ECO:0000256" key="5">
    <source>
        <dbReference type="ARBA" id="ARBA00023136"/>
    </source>
</evidence>
<reference evidence="8 9" key="1">
    <citation type="submission" date="2023-02" db="EMBL/GenBank/DDBJ databases">
        <title>Complete genome sequence of Priestia aryabhattai G5MAi6, a methanol-tolerant strain isolated from tap water in Hong Kong.</title>
        <authorList>
            <person name="Leung K.M."/>
            <person name="Lai G.K.K."/>
            <person name="Griffin S.D.J."/>
        </authorList>
    </citation>
    <scope>NUCLEOTIDE SEQUENCE [LARGE SCALE GENOMIC DNA]</scope>
    <source>
        <strain evidence="8 9">G5MAi6</strain>
    </source>
</reference>
<dbReference type="PANTHER" id="PTHR10465:SF0">
    <property type="entry name" value="SARCALUMENIN"/>
    <property type="match status" value="1"/>
</dbReference>
<dbReference type="Proteomes" id="UP001220217">
    <property type="component" value="Chromosome"/>
</dbReference>
<evidence type="ECO:0000256" key="4">
    <source>
        <dbReference type="ARBA" id="ARBA00023134"/>
    </source>
</evidence>
<proteinExistence type="predicted"/>
<dbReference type="GO" id="GO:0016020">
    <property type="term" value="C:membrane"/>
    <property type="evidence" value="ECO:0007669"/>
    <property type="project" value="UniProtKB-SubCell"/>
</dbReference>
<organism evidence="8 9">
    <name type="scientific">Priestia aryabhattai</name>
    <name type="common">Bacillus aryabhattai</name>
    <dbReference type="NCBI Taxonomy" id="412384"/>
    <lineage>
        <taxon>Bacteria</taxon>
        <taxon>Bacillati</taxon>
        <taxon>Bacillota</taxon>
        <taxon>Bacilli</taxon>
        <taxon>Bacillales</taxon>
        <taxon>Bacillaceae</taxon>
        <taxon>Priestia</taxon>
    </lineage>
</organism>
<name>A0ABD7WZ32_PRIAR</name>
<keyword evidence="5 6" id="KW-0472">Membrane</keyword>
<dbReference type="EMBL" id="CP118718">
    <property type="protein sequence ID" value="WEA45433.1"/>
    <property type="molecule type" value="Genomic_DNA"/>
</dbReference>
<dbReference type="SUPFAM" id="SSF52540">
    <property type="entry name" value="P-loop containing nucleoside triphosphate hydrolases"/>
    <property type="match status" value="1"/>
</dbReference>
<evidence type="ECO:0000313" key="8">
    <source>
        <dbReference type="EMBL" id="WEA45433.1"/>
    </source>
</evidence>
<keyword evidence="4" id="KW-0342">GTP-binding</keyword>
<accession>A0ABD7WZ32</accession>
<evidence type="ECO:0000256" key="2">
    <source>
        <dbReference type="ARBA" id="ARBA00022741"/>
    </source>
</evidence>
<keyword evidence="3" id="KW-0378">Hydrolase</keyword>
<dbReference type="InterPro" id="IPR027417">
    <property type="entry name" value="P-loop_NTPase"/>
</dbReference>
<gene>
    <name evidence="8" type="ORF">PWO00_05530</name>
</gene>
<evidence type="ECO:0000256" key="1">
    <source>
        <dbReference type="ARBA" id="ARBA00004370"/>
    </source>
</evidence>
<feature type="domain" description="Dynamin N-terminal" evidence="7">
    <location>
        <begin position="94"/>
        <end position="295"/>
    </location>
</feature>
<feature type="transmembrane region" description="Helical" evidence="6">
    <location>
        <begin position="539"/>
        <end position="564"/>
    </location>
</feature>